<sequence length="555" mass="61268">MEAWLKSQGLWRIVSGSQKRPELKSPSPSEDTTTVESATASAAAAAQAELLQAKTLELQDAWNAKSDKAAGWIWLMLDKDQKTLVDGCKDDPCAMWTTLESTYRQKKAGSCFNAYDDLFSIRKSDDESLQPKDFDLKALDKELTSMVLICALPDEYSHFVSSLLLLMDKLDKDTVQQAFLTEEIQRRRCAADAVSIAAMAAASAPLQCEFCSCPGHAQSTCRTFARAQETARKQAASGGSWKRQGAKKAQEAPATVPAAEFAGNASAISDLPDPSSLIQPHADFRWNADTGCTSTMTTHRHQMRNYRLYHVLVELADGNVIYLAGIGSVVIDPVIGGKSVRSVELARVLHVPQLRSNLLSCLFLTQCCGFEFHVDSVFMHSVTLFRARITPNNTVYIAETTLPASEAACAITTRPLDLQLWHECLWHHNSADIQKLISHGLATGITLSSSAKQCLWCMAYVFIQKDKHKKVKSHYQKCIFVGYPPDYHAWTFYNPVTKHFIISECTEFDDHMFPGLSVKQTTPNAQLQLLVTPASQPAPSNPILSPFTPDNPDAS</sequence>
<feature type="region of interest" description="Disordered" evidence="1">
    <location>
        <begin position="534"/>
        <end position="555"/>
    </location>
</feature>
<proteinExistence type="predicted"/>
<dbReference type="Pfam" id="PF25597">
    <property type="entry name" value="SH3_retrovirus"/>
    <property type="match status" value="1"/>
</dbReference>
<dbReference type="Proteomes" id="UP001140091">
    <property type="component" value="Unassembled WGS sequence"/>
</dbReference>
<dbReference type="Pfam" id="PF22936">
    <property type="entry name" value="Pol_BBD"/>
    <property type="match status" value="1"/>
</dbReference>
<evidence type="ECO:0000259" key="2">
    <source>
        <dbReference type="Pfam" id="PF22936"/>
    </source>
</evidence>
<dbReference type="Pfam" id="PF14223">
    <property type="entry name" value="Retrotran_gag_2"/>
    <property type="match status" value="1"/>
</dbReference>
<comment type="caution">
    <text evidence="4">The sequence shown here is derived from an EMBL/GenBank/DDBJ whole genome shotgun (WGS) entry which is preliminary data.</text>
</comment>
<gene>
    <name evidence="4" type="ORF">H1R20_g1494</name>
</gene>
<dbReference type="InterPro" id="IPR054722">
    <property type="entry name" value="PolX-like_BBD"/>
</dbReference>
<evidence type="ECO:0000313" key="4">
    <source>
        <dbReference type="EMBL" id="KAJ2935599.1"/>
    </source>
</evidence>
<feature type="domain" description="Retrovirus-related Pol polyprotein from transposon TNT 1-94-like beta-barrel" evidence="2">
    <location>
        <begin position="286"/>
        <end position="365"/>
    </location>
</feature>
<feature type="non-terminal residue" evidence="4">
    <location>
        <position position="555"/>
    </location>
</feature>
<evidence type="ECO:0000256" key="1">
    <source>
        <dbReference type="SAM" id="MobiDB-lite"/>
    </source>
</evidence>
<evidence type="ECO:0000259" key="3">
    <source>
        <dbReference type="Pfam" id="PF25597"/>
    </source>
</evidence>
<feature type="region of interest" description="Disordered" evidence="1">
    <location>
        <begin position="235"/>
        <end position="254"/>
    </location>
</feature>
<protein>
    <recommendedName>
        <fullName evidence="6">GAG-pre-integrase domain-containing protein</fullName>
    </recommendedName>
</protein>
<dbReference type="InterPro" id="IPR057670">
    <property type="entry name" value="SH3_retrovirus"/>
</dbReference>
<reference evidence="4" key="1">
    <citation type="submission" date="2022-06" db="EMBL/GenBank/DDBJ databases">
        <title>Genome Sequence of Candolleomyces eurysporus.</title>
        <authorList>
            <person name="Buettner E."/>
        </authorList>
    </citation>
    <scope>NUCLEOTIDE SEQUENCE</scope>
    <source>
        <strain evidence="4">VTCC 930004</strain>
    </source>
</reference>
<evidence type="ECO:0000313" key="5">
    <source>
        <dbReference type="Proteomes" id="UP001140091"/>
    </source>
</evidence>
<evidence type="ECO:0008006" key="6">
    <source>
        <dbReference type="Google" id="ProtNLM"/>
    </source>
</evidence>
<dbReference type="AlphaFoldDB" id="A0A9W8JK69"/>
<keyword evidence="5" id="KW-1185">Reference proteome</keyword>
<name>A0A9W8JK69_9AGAR</name>
<organism evidence="4 5">
    <name type="scientific">Candolleomyces eurysporus</name>
    <dbReference type="NCBI Taxonomy" id="2828524"/>
    <lineage>
        <taxon>Eukaryota</taxon>
        <taxon>Fungi</taxon>
        <taxon>Dikarya</taxon>
        <taxon>Basidiomycota</taxon>
        <taxon>Agaricomycotina</taxon>
        <taxon>Agaricomycetes</taxon>
        <taxon>Agaricomycetidae</taxon>
        <taxon>Agaricales</taxon>
        <taxon>Agaricineae</taxon>
        <taxon>Psathyrellaceae</taxon>
        <taxon>Candolleomyces</taxon>
    </lineage>
</organism>
<dbReference type="OrthoDB" id="3257543at2759"/>
<dbReference type="EMBL" id="JANBPK010000448">
    <property type="protein sequence ID" value="KAJ2935599.1"/>
    <property type="molecule type" value="Genomic_DNA"/>
</dbReference>
<accession>A0A9W8JK69</accession>
<feature type="domain" description="Retroviral polymerase SH3-like" evidence="3">
    <location>
        <begin position="457"/>
        <end position="517"/>
    </location>
</feature>